<dbReference type="InterPro" id="IPR052016">
    <property type="entry name" value="Bact_Sigma-Reg"/>
</dbReference>
<dbReference type="PANTHER" id="PTHR43156">
    <property type="entry name" value="STAGE II SPORULATION PROTEIN E-RELATED"/>
    <property type="match status" value="1"/>
</dbReference>
<keyword evidence="5" id="KW-1185">Reference proteome</keyword>
<dbReference type="InterPro" id="IPR013656">
    <property type="entry name" value="PAS_4"/>
</dbReference>
<dbReference type="Proteomes" id="UP001183202">
    <property type="component" value="Unassembled WGS sequence"/>
</dbReference>
<evidence type="ECO:0000256" key="1">
    <source>
        <dbReference type="ARBA" id="ARBA00022801"/>
    </source>
</evidence>
<dbReference type="SUPFAM" id="SSF55781">
    <property type="entry name" value="GAF domain-like"/>
    <property type="match status" value="3"/>
</dbReference>
<dbReference type="RefSeq" id="WP_311559396.1">
    <property type="nucleotide sequence ID" value="NZ_JAVREJ010000022.1"/>
</dbReference>
<proteinExistence type="predicted"/>
<feature type="region of interest" description="Disordered" evidence="2">
    <location>
        <begin position="881"/>
        <end position="913"/>
    </location>
</feature>
<dbReference type="Pfam" id="PF13185">
    <property type="entry name" value="GAF_2"/>
    <property type="match status" value="1"/>
</dbReference>
<dbReference type="Gene3D" id="3.30.450.20">
    <property type="entry name" value="PAS domain"/>
    <property type="match status" value="1"/>
</dbReference>
<keyword evidence="1" id="KW-0378">Hydrolase</keyword>
<dbReference type="InterPro" id="IPR029016">
    <property type="entry name" value="GAF-like_dom_sf"/>
</dbReference>
<evidence type="ECO:0000256" key="2">
    <source>
        <dbReference type="SAM" id="MobiDB-lite"/>
    </source>
</evidence>
<gene>
    <name evidence="4" type="ORF">RM445_25125</name>
</gene>
<organism evidence="4 5">
    <name type="scientific">Pseudonocardia charpentierae</name>
    <dbReference type="NCBI Taxonomy" id="3075545"/>
    <lineage>
        <taxon>Bacteria</taxon>
        <taxon>Bacillati</taxon>
        <taxon>Actinomycetota</taxon>
        <taxon>Actinomycetes</taxon>
        <taxon>Pseudonocardiales</taxon>
        <taxon>Pseudonocardiaceae</taxon>
        <taxon>Pseudonocardia</taxon>
    </lineage>
</organism>
<comment type="caution">
    <text evidence="4">The sequence shown here is derived from an EMBL/GenBank/DDBJ whole genome shotgun (WGS) entry which is preliminary data.</text>
</comment>
<protein>
    <submittedName>
        <fullName evidence="4">SpoIIE family protein phosphatase</fullName>
    </submittedName>
</protein>
<dbReference type="EMBL" id="JAVREJ010000022">
    <property type="protein sequence ID" value="MDT0352810.1"/>
    <property type="molecule type" value="Genomic_DNA"/>
</dbReference>
<evidence type="ECO:0000259" key="3">
    <source>
        <dbReference type="PROSITE" id="PS51746"/>
    </source>
</evidence>
<dbReference type="PROSITE" id="PS51746">
    <property type="entry name" value="PPM_2"/>
    <property type="match status" value="1"/>
</dbReference>
<dbReference type="PANTHER" id="PTHR43156:SF2">
    <property type="entry name" value="STAGE II SPORULATION PROTEIN E"/>
    <property type="match status" value="1"/>
</dbReference>
<dbReference type="Gene3D" id="3.30.450.40">
    <property type="match status" value="3"/>
</dbReference>
<dbReference type="InterPro" id="IPR001932">
    <property type="entry name" value="PPM-type_phosphatase-like_dom"/>
</dbReference>
<dbReference type="InterPro" id="IPR035965">
    <property type="entry name" value="PAS-like_dom_sf"/>
</dbReference>
<accession>A0ABU2NGG1</accession>
<dbReference type="InterPro" id="IPR036457">
    <property type="entry name" value="PPM-type-like_dom_sf"/>
</dbReference>
<reference evidence="5" key="1">
    <citation type="submission" date="2023-07" db="EMBL/GenBank/DDBJ databases">
        <title>30 novel species of actinomycetes from the DSMZ collection.</title>
        <authorList>
            <person name="Nouioui I."/>
        </authorList>
    </citation>
    <scope>NUCLEOTIDE SEQUENCE [LARGE SCALE GENOMIC DNA]</scope>
    <source>
        <strain evidence="5">DSM 45834</strain>
    </source>
</reference>
<dbReference type="Gene3D" id="3.60.40.10">
    <property type="entry name" value="PPM-type phosphatase domain"/>
    <property type="match status" value="1"/>
</dbReference>
<dbReference type="Pfam" id="PF07228">
    <property type="entry name" value="SpoIIE"/>
    <property type="match status" value="1"/>
</dbReference>
<sequence>MRAVLQLPWPLVITRGPAHVVEFLSPAACELAGARRVQGRPVADAVPEAVAGGLVELLDRALTTGHPFQDVEQRIVDRRGNVAVERWFDLGCQPVREPGGGVSGLVLFGVEITGKVRARRRVEFLAQASAVLLESVGAADALGRAVALVVPDHGEVVLVDLAQQDGILRPAMAVHGDPALDEVLRSSPPAPTRIAYRVLETGRTEAVPGGSGWGEVPTGLKLRCLLVVPLVARGQILGTFSIGRTTRPGFADDEVPLIEGLAARAALVVHTAQLHEAQRIAREAAEQAQARNAALHQLAAALSQAPTVAEIGRLTVVDATTLIGADAATLFVREGDELERVQSAGWGADVGGGYHRLTLQRGRPLSDAVLGGEPIWLESAAQWRQRYPEMAPVHSAGGYEAAASLPLVADGRVIGGLLLSFVQPRAFTPDDRHYLSAVAALCAQALDRARLYVVEQQARVAAERQRDRSAFLAKASLVLDAPVSTEQRLQRLADLATPVLADWCVVHLIRGSAVDEIAVAHTDPAKREFVREIQRRYPPDPRGTSGPIQVARTGRVVFVPELTDDMLRASVDDPEHLELLRQVGMRSAMIVPLAVPGRVLGALTLITADSGRVLDDADLAFAQDLAQRAALALENARLYEQQRQIAHTLQTALLPDDLPVIPGLTMAARFVPHGDGIEVGGDLYDVFPSPHGWAIAVGDVCGKGPAAAGLTALVRYTLRAEVLHGRGPADALHQVNAAMLRHHTRAMATFCSLVHGALTLVPQGIRVRLASAGHLPPLVLHADGTVQTLPAGGTVLGIYPDPDLPETELLLAPGDTLLLYTDGVTEARGPNSDYGLDRVANLLNSCPGATADDIAEQLTRDVLAFQAGRPRDDIAVLVLQATPPSPPMPTRSASIRGSAPTSVPRSSDAPMVQ</sequence>
<dbReference type="SUPFAM" id="SSF81606">
    <property type="entry name" value="PP2C-like"/>
    <property type="match status" value="1"/>
</dbReference>
<feature type="domain" description="PPM-type phosphatase" evidence="3">
    <location>
        <begin position="665"/>
        <end position="881"/>
    </location>
</feature>
<evidence type="ECO:0000313" key="5">
    <source>
        <dbReference type="Proteomes" id="UP001183202"/>
    </source>
</evidence>
<dbReference type="InterPro" id="IPR003018">
    <property type="entry name" value="GAF"/>
</dbReference>
<evidence type="ECO:0000313" key="4">
    <source>
        <dbReference type="EMBL" id="MDT0352810.1"/>
    </source>
</evidence>
<dbReference type="Pfam" id="PF01590">
    <property type="entry name" value="GAF"/>
    <property type="match status" value="2"/>
</dbReference>
<dbReference type="SUPFAM" id="SSF55785">
    <property type="entry name" value="PYP-like sensor domain (PAS domain)"/>
    <property type="match status" value="1"/>
</dbReference>
<feature type="compositionally biased region" description="Polar residues" evidence="2">
    <location>
        <begin position="891"/>
        <end position="905"/>
    </location>
</feature>
<dbReference type="Pfam" id="PF08448">
    <property type="entry name" value="PAS_4"/>
    <property type="match status" value="1"/>
</dbReference>
<dbReference type="SMART" id="SM00065">
    <property type="entry name" value="GAF"/>
    <property type="match status" value="3"/>
</dbReference>
<name>A0ABU2NGG1_9PSEU</name>
<dbReference type="SMART" id="SM00331">
    <property type="entry name" value="PP2C_SIG"/>
    <property type="match status" value="1"/>
</dbReference>